<dbReference type="CDD" id="cd00077">
    <property type="entry name" value="HDc"/>
    <property type="match status" value="1"/>
</dbReference>
<comment type="caution">
    <text evidence="11">The sequence shown here is derived from an EMBL/GenBank/DDBJ whole genome shotgun (WGS) entry which is preliminary data.</text>
</comment>
<feature type="domain" description="ACT" evidence="9">
    <location>
        <begin position="819"/>
        <end position="898"/>
    </location>
</feature>
<dbReference type="Pfam" id="PF08335">
    <property type="entry name" value="GlnD_UR_UTase"/>
    <property type="match status" value="1"/>
</dbReference>
<evidence type="ECO:0000256" key="4">
    <source>
        <dbReference type="ARBA" id="ARBA00022801"/>
    </source>
</evidence>
<dbReference type="SUPFAM" id="SSF81301">
    <property type="entry name" value="Nucleotidyltransferase"/>
    <property type="match status" value="1"/>
</dbReference>
<dbReference type="SUPFAM" id="SSF81593">
    <property type="entry name" value="Nucleotidyltransferase substrate binding subunit/domain"/>
    <property type="match status" value="1"/>
</dbReference>
<dbReference type="EC" id="2.7.7.59" evidence="8"/>
<dbReference type="Pfam" id="PF01909">
    <property type="entry name" value="NTP_transf_2"/>
    <property type="match status" value="1"/>
</dbReference>
<dbReference type="Pfam" id="PF01842">
    <property type="entry name" value="ACT"/>
    <property type="match status" value="1"/>
</dbReference>
<evidence type="ECO:0000259" key="10">
    <source>
        <dbReference type="PROSITE" id="PS51831"/>
    </source>
</evidence>
<dbReference type="SUPFAM" id="SSF55021">
    <property type="entry name" value="ACT-like"/>
    <property type="match status" value="2"/>
</dbReference>
<keyword evidence="5 8" id="KW-0460">Magnesium</keyword>
<evidence type="ECO:0000313" key="12">
    <source>
        <dbReference type="Proteomes" id="UP001481413"/>
    </source>
</evidence>
<keyword evidence="3" id="KW-0677">Repeat</keyword>
<dbReference type="InterPro" id="IPR002912">
    <property type="entry name" value="ACT_dom"/>
</dbReference>
<comment type="catalytic activity">
    <reaction evidence="7">
        <text>guanosine 3',5'-bis(diphosphate) + H2O = GDP + diphosphate + H(+)</text>
        <dbReference type="Rhea" id="RHEA:14253"/>
        <dbReference type="ChEBI" id="CHEBI:15377"/>
        <dbReference type="ChEBI" id="CHEBI:15378"/>
        <dbReference type="ChEBI" id="CHEBI:33019"/>
        <dbReference type="ChEBI" id="CHEBI:58189"/>
        <dbReference type="ChEBI" id="CHEBI:77828"/>
        <dbReference type="EC" id="3.1.7.2"/>
    </reaction>
</comment>
<dbReference type="InterPro" id="IPR010043">
    <property type="entry name" value="UTase/UR"/>
</dbReference>
<comment type="catalytic activity">
    <reaction evidence="8">
        <text>[protein-PII]-L-tyrosine + UTP = [protein-PII]-uridylyl-L-tyrosine + diphosphate</text>
        <dbReference type="Rhea" id="RHEA:13673"/>
        <dbReference type="Rhea" id="RHEA-COMP:12147"/>
        <dbReference type="Rhea" id="RHEA-COMP:12148"/>
        <dbReference type="ChEBI" id="CHEBI:33019"/>
        <dbReference type="ChEBI" id="CHEBI:46398"/>
        <dbReference type="ChEBI" id="CHEBI:46858"/>
        <dbReference type="ChEBI" id="CHEBI:90602"/>
        <dbReference type="EC" id="2.7.7.59"/>
    </reaction>
</comment>
<dbReference type="PROSITE" id="PS51831">
    <property type="entry name" value="HD"/>
    <property type="match status" value="1"/>
</dbReference>
<feature type="region of interest" description="Uridylyltransferase" evidence="8">
    <location>
        <begin position="1"/>
        <end position="345"/>
    </location>
</feature>
<dbReference type="HAMAP" id="MF_00277">
    <property type="entry name" value="PII_uridylyl_transf"/>
    <property type="match status" value="1"/>
</dbReference>
<dbReference type="InterPro" id="IPR002934">
    <property type="entry name" value="Polymerase_NTP_transf_dom"/>
</dbReference>
<dbReference type="GO" id="GO:0016779">
    <property type="term" value="F:nucleotidyltransferase activity"/>
    <property type="evidence" value="ECO:0007669"/>
    <property type="project" value="UniProtKB-KW"/>
</dbReference>
<feature type="domain" description="ACT" evidence="9">
    <location>
        <begin position="709"/>
        <end position="795"/>
    </location>
</feature>
<dbReference type="CDD" id="cd04899">
    <property type="entry name" value="ACT_ACR-UUR-like_2"/>
    <property type="match status" value="1"/>
</dbReference>
<keyword evidence="2 8" id="KW-0548">Nucleotidyltransferase</keyword>
<name>A0ABQ0A3D7_9GAMM</name>
<evidence type="ECO:0000256" key="5">
    <source>
        <dbReference type="ARBA" id="ARBA00022842"/>
    </source>
</evidence>
<dbReference type="PIRSF" id="PIRSF006288">
    <property type="entry name" value="PII_uridyltransf"/>
    <property type="match status" value="1"/>
</dbReference>
<keyword evidence="4 8" id="KW-0378">Hydrolase</keyword>
<organism evidence="11 12">
    <name type="scientific">Thalassolituus maritimus</name>
    <dbReference type="NCBI Taxonomy" id="484498"/>
    <lineage>
        <taxon>Bacteria</taxon>
        <taxon>Pseudomonadati</taxon>
        <taxon>Pseudomonadota</taxon>
        <taxon>Gammaproteobacteria</taxon>
        <taxon>Oceanospirillales</taxon>
        <taxon>Oceanospirillaceae</taxon>
        <taxon>Thalassolituus</taxon>
    </lineage>
</organism>
<evidence type="ECO:0000256" key="2">
    <source>
        <dbReference type="ARBA" id="ARBA00022695"/>
    </source>
</evidence>
<dbReference type="SUPFAM" id="SSF109604">
    <property type="entry name" value="HD-domain/PDEase-like"/>
    <property type="match status" value="1"/>
</dbReference>
<proteinExistence type="inferred from homology"/>
<evidence type="ECO:0000313" key="11">
    <source>
        <dbReference type="EMBL" id="GAA6146899.1"/>
    </source>
</evidence>
<comment type="cofactor">
    <cofactor evidence="8">
        <name>Mg(2+)</name>
        <dbReference type="ChEBI" id="CHEBI:18420"/>
    </cofactor>
</comment>
<dbReference type="CDD" id="cd05401">
    <property type="entry name" value="NT_GlnE_GlnD_like"/>
    <property type="match status" value="1"/>
</dbReference>
<evidence type="ECO:0000256" key="8">
    <source>
        <dbReference type="HAMAP-Rule" id="MF_00277"/>
    </source>
</evidence>
<keyword evidence="1 8" id="KW-0808">Transferase</keyword>
<dbReference type="Gene3D" id="1.10.3210.10">
    <property type="entry name" value="Hypothetical protein af1432"/>
    <property type="match status" value="1"/>
</dbReference>
<dbReference type="InterPro" id="IPR045865">
    <property type="entry name" value="ACT-like_dom_sf"/>
</dbReference>
<accession>A0ABQ0A3D7</accession>
<dbReference type="EMBL" id="BAABWH010000012">
    <property type="protein sequence ID" value="GAA6146899.1"/>
    <property type="molecule type" value="Genomic_DNA"/>
</dbReference>
<dbReference type="PROSITE" id="PS51671">
    <property type="entry name" value="ACT"/>
    <property type="match status" value="2"/>
</dbReference>
<gene>
    <name evidence="8" type="primary">glnD</name>
    <name evidence="11" type="ORF">NBRC116585_30190</name>
</gene>
<dbReference type="NCBIfam" id="TIGR01693">
    <property type="entry name" value="UTase_glnD"/>
    <property type="match status" value="1"/>
</dbReference>
<keyword evidence="6 8" id="KW-0511">Multifunctional enzyme</keyword>
<dbReference type="SMART" id="SM00471">
    <property type="entry name" value="HDc"/>
    <property type="match status" value="1"/>
</dbReference>
<dbReference type="InterPro" id="IPR013546">
    <property type="entry name" value="PII_UdlTrfase/GS_AdlTrfase"/>
</dbReference>
<feature type="domain" description="HD" evidence="10">
    <location>
        <begin position="464"/>
        <end position="586"/>
    </location>
</feature>
<evidence type="ECO:0000256" key="6">
    <source>
        <dbReference type="ARBA" id="ARBA00023268"/>
    </source>
</evidence>
<comment type="similarity">
    <text evidence="8">Belongs to the GlnD family.</text>
</comment>
<evidence type="ECO:0000259" key="9">
    <source>
        <dbReference type="PROSITE" id="PS51671"/>
    </source>
</evidence>
<reference evidence="11 12" key="1">
    <citation type="submission" date="2024-04" db="EMBL/GenBank/DDBJ databases">
        <title>Draft genome sequence of Thalassolituus maritimus NBRC 116585.</title>
        <authorList>
            <person name="Miyakawa T."/>
            <person name="Kusuya Y."/>
            <person name="Miura T."/>
        </authorList>
    </citation>
    <scope>NUCLEOTIDE SEQUENCE [LARGE SCALE GENOMIC DNA]</scope>
    <source>
        <strain evidence="11 12">5NW40-0001</strain>
    </source>
</reference>
<dbReference type="Pfam" id="PF01966">
    <property type="entry name" value="HD"/>
    <property type="match status" value="1"/>
</dbReference>
<evidence type="ECO:0000256" key="7">
    <source>
        <dbReference type="ARBA" id="ARBA00047968"/>
    </source>
</evidence>
<sequence length="898" mass="102753">MTDTSDMPALPEINEDALVAELNEKSLPLPVIKPLLARIQEEAHHYFRETLDADTLVRHRATLIDKVLRALWRFRDVCTSDIALIAVGGYGRGELHPHSDIDLLLLARNEDAINQHAGDLQDFITLLWDIKLDIGHSVRTLDECVTEAQADLTIITNLLESRTLIGDQSLHSELCARITPESQWPASQFFDAKSDELNARHDKHNSADYNLEPNVKNSPGALRDIQTITWVAIRHFGKGSLQALEDNGFLTEFEHKRLASSLSFLWEVRYALHMLAGREEDRLLFDLQTQVAEVLGYKDSGRQQGVERFMSQFYRHQLSTMELSDMLMMHFTEDYMQCTPDTITPVNEHFVLCNGYLQLTTPGLFEEQPSWLLNVFTMLAQISESKGMHSSTIRALRDSRHLIDEAYRQNPEHNAIFMSLMRGKSRVVRELSRMMRYGILGRYIPSFGRIIGMMEYDLLHKYTVDEHTFRMIRLMRHFRFGDVRERFPIASRLIHKVTKKEILYLAALLHDVGKSREGDHTVNSGEIAEAFCIQHGLKPADTHMVTWLVTNHLLMSNASQRLDLSNPDDIHQFAIDVGDQYHLDMLFLISVSDTHSTNPELWTPWRAEQMRELYRNTQAALRRGLENPLHKDDVIEEIQQEAIAQLQDYGLPESRVREIWGQPGDDYFLREGVDNIVWHTREIDSHGSSIKPLVSVRQTSDRQFEGATQIFLFMKDQPNLFAVTTATLDQLNLNIQDARIMTSESENNAVDTYIVLDENNEAIVDPERIRVIRNTLCDALDEPEEFDTIIRRRTSRVLKQFDVPTHVTISNDPLMRRTVLEVTAADRPGLLARVGNILMDFGAQLQGAKILTEGEQVSDIFFIVNENGDPYSDPSSCEALCKALEDGLDEQVEEQSAV</sequence>
<dbReference type="Proteomes" id="UP001481413">
    <property type="component" value="Unassembled WGS sequence"/>
</dbReference>
<dbReference type="CDD" id="cd04900">
    <property type="entry name" value="ACT_UUR-like_1"/>
    <property type="match status" value="1"/>
</dbReference>
<comment type="domain">
    <text evidence="8">Has four distinct domains: an N-terminal nucleotidyltransferase (NT) domain responsible for UTase activity, a central HD domain that encodes UR activity, and two C-terminal ACT domains that seem to have a role in glutamine sensing.</text>
</comment>
<dbReference type="Gene3D" id="1.20.120.330">
    <property type="entry name" value="Nucleotidyltransferases domain 2"/>
    <property type="match status" value="1"/>
</dbReference>
<evidence type="ECO:0000256" key="1">
    <source>
        <dbReference type="ARBA" id="ARBA00022679"/>
    </source>
</evidence>
<dbReference type="EC" id="3.1.4.-" evidence="8"/>
<dbReference type="RefSeq" id="WP_353296109.1">
    <property type="nucleotide sequence ID" value="NZ_BAABWH010000012.1"/>
</dbReference>
<dbReference type="PANTHER" id="PTHR47320:SF1">
    <property type="entry name" value="BIFUNCTIONAL URIDYLYLTRANSFERASE_URIDYLYL-REMOVING ENZYME"/>
    <property type="match status" value="1"/>
</dbReference>
<comment type="activity regulation">
    <text evidence="8">Uridylyltransferase (UTase) activity is inhibited by glutamine, while glutamine activates uridylyl-removing (UR) activity.</text>
</comment>
<protein>
    <recommendedName>
        <fullName evidence="8">Bifunctional uridylyltransferase/uridylyl-removing enzyme</fullName>
        <shortName evidence="8">UTase/UR</shortName>
    </recommendedName>
    <alternativeName>
        <fullName evidence="8">Bifunctional [protein-PII] modification enzyme</fullName>
    </alternativeName>
    <alternativeName>
        <fullName evidence="8">Bifunctional nitrogen sensor protein</fullName>
    </alternativeName>
    <domain>
        <recommendedName>
            <fullName evidence="8">[Protein-PII] uridylyltransferase</fullName>
            <shortName evidence="8">PII uridylyltransferase</shortName>
            <shortName evidence="8">UTase</shortName>
            <ecNumber evidence="8">2.7.7.59</ecNumber>
        </recommendedName>
    </domain>
    <domain>
        <recommendedName>
            <fullName evidence="8">[Protein-PII]-UMP uridylyl-removing enzyme</fullName>
            <shortName evidence="8">UR</shortName>
            <ecNumber evidence="8">3.1.4.-</ecNumber>
        </recommendedName>
    </domain>
</protein>
<dbReference type="InterPro" id="IPR003607">
    <property type="entry name" value="HD/PDEase_dom"/>
</dbReference>
<dbReference type="InterPro" id="IPR006674">
    <property type="entry name" value="HD_domain"/>
</dbReference>
<dbReference type="PANTHER" id="PTHR47320">
    <property type="entry name" value="BIFUNCTIONAL URIDYLYLTRANSFERASE/URIDYLYL-REMOVING ENZYME"/>
    <property type="match status" value="1"/>
</dbReference>
<dbReference type="InterPro" id="IPR043519">
    <property type="entry name" value="NT_sf"/>
</dbReference>
<comment type="function">
    <text evidence="8">Modifies, by uridylylation and deuridylylation, the PII regulatory proteins (GlnB and homologs), in response to the nitrogen status of the cell that GlnD senses through the glutamine level. Under low glutamine levels, catalyzes the conversion of the PII proteins and UTP to PII-UMP and PPi, while under higher glutamine levels, GlnD hydrolyzes PII-UMP to PII and UMP (deuridylylation). Thus, controls uridylylation state and activity of the PII proteins, and plays an important role in the regulation of nitrogen metabolism.</text>
</comment>
<evidence type="ECO:0000256" key="3">
    <source>
        <dbReference type="ARBA" id="ARBA00022737"/>
    </source>
</evidence>
<comment type="catalytic activity">
    <reaction evidence="8">
        <text>[protein-PII]-uridylyl-L-tyrosine + H2O = [protein-PII]-L-tyrosine + UMP + H(+)</text>
        <dbReference type="Rhea" id="RHEA:48600"/>
        <dbReference type="Rhea" id="RHEA-COMP:12147"/>
        <dbReference type="Rhea" id="RHEA-COMP:12148"/>
        <dbReference type="ChEBI" id="CHEBI:15377"/>
        <dbReference type="ChEBI" id="CHEBI:15378"/>
        <dbReference type="ChEBI" id="CHEBI:46858"/>
        <dbReference type="ChEBI" id="CHEBI:57865"/>
        <dbReference type="ChEBI" id="CHEBI:90602"/>
    </reaction>
</comment>
<comment type="caution">
    <text evidence="8">Lacks conserved residue(s) required for the propagation of feature annotation.</text>
</comment>
<keyword evidence="12" id="KW-1185">Reference proteome</keyword>